<dbReference type="InterPro" id="IPR007577">
    <property type="entry name" value="GlycoTrfase_DXD_sugar-bd_CS"/>
</dbReference>
<sequence length="311" mass="35229">MRSISSSRAVAAALLRGRSGHESIFRPLARGAASRREGTKFDAERSPHIEQMPNFFTRIGFDASGPNSPLAAERDMIPYIVHQLWIEPPGEAPSSDPAPKDVQRNIATWTKHHPDLDIHLWRISELEDVLRDFEGHNVLEAIRICRFPTMQSNLIRLVLLYRFGGFWSDLKNFVNRPFLKELLDEELVLVEHQPLADPRPPGYLTNSFLGARPGHPFLLECLKEGLAGIDRRMTGSLSSVTGLVLMNRLFGRAKNANRVPPHRFLTIEEAWSDRMMRVAASYQSGSRHWSQLQKTQSLYLDDPDDSSGQKS</sequence>
<name>A0A2D2CY45_METT3</name>
<dbReference type="STRING" id="595536.GCA_000178815_03758"/>
<organism evidence="2 3">
    <name type="scientific">Methylosinus trichosporium (strain ATCC 35070 / NCIMB 11131 / UNIQEM 75 / OB3b)</name>
    <dbReference type="NCBI Taxonomy" id="595536"/>
    <lineage>
        <taxon>Bacteria</taxon>
        <taxon>Pseudomonadati</taxon>
        <taxon>Pseudomonadota</taxon>
        <taxon>Alphaproteobacteria</taxon>
        <taxon>Hyphomicrobiales</taxon>
        <taxon>Methylocystaceae</taxon>
        <taxon>Methylosinus</taxon>
    </lineage>
</organism>
<keyword evidence="1" id="KW-0808">Transferase</keyword>
<proteinExistence type="predicted"/>
<dbReference type="InterPro" id="IPR051706">
    <property type="entry name" value="Glycosyltransferase_domain"/>
</dbReference>
<dbReference type="InterPro" id="IPR029044">
    <property type="entry name" value="Nucleotide-diphossugar_trans"/>
</dbReference>
<dbReference type="EMBL" id="CP023737">
    <property type="protein sequence ID" value="ATQ67661.1"/>
    <property type="molecule type" value="Genomic_DNA"/>
</dbReference>
<reference evidence="3" key="1">
    <citation type="submission" date="2017-10" db="EMBL/GenBank/DDBJ databases">
        <title>Completed PacBio SMRT sequence of Methylosinus trichosporium OB3b reveals presence of a third large plasmid.</title>
        <authorList>
            <person name="Charles T.C."/>
            <person name="Lynch M.D.J."/>
            <person name="Heil J.R."/>
            <person name="Cheng J."/>
        </authorList>
    </citation>
    <scope>NUCLEOTIDE SEQUENCE [LARGE SCALE GENOMIC DNA]</scope>
    <source>
        <strain evidence="3">OB3b</strain>
    </source>
</reference>
<dbReference type="GO" id="GO:0000030">
    <property type="term" value="F:mannosyltransferase activity"/>
    <property type="evidence" value="ECO:0007669"/>
    <property type="project" value="TreeGrafter"/>
</dbReference>
<dbReference type="Proteomes" id="UP000230709">
    <property type="component" value="Chromosome"/>
</dbReference>
<evidence type="ECO:0000313" key="2">
    <source>
        <dbReference type="EMBL" id="ATQ67661.1"/>
    </source>
</evidence>
<dbReference type="AlphaFoldDB" id="A0A2D2CY45"/>
<dbReference type="GO" id="GO:0016020">
    <property type="term" value="C:membrane"/>
    <property type="evidence" value="ECO:0007669"/>
    <property type="project" value="GOC"/>
</dbReference>
<evidence type="ECO:0008006" key="4">
    <source>
        <dbReference type="Google" id="ProtNLM"/>
    </source>
</evidence>
<dbReference type="Pfam" id="PF04488">
    <property type="entry name" value="Gly_transf_sug"/>
    <property type="match status" value="1"/>
</dbReference>
<keyword evidence="3" id="KW-1185">Reference proteome</keyword>
<protein>
    <recommendedName>
        <fullName evidence="4">Mannosyltransferase</fullName>
    </recommendedName>
</protein>
<evidence type="ECO:0000256" key="1">
    <source>
        <dbReference type="ARBA" id="ARBA00022679"/>
    </source>
</evidence>
<accession>A0A2D2CY45</accession>
<dbReference type="PANTHER" id="PTHR32385">
    <property type="entry name" value="MANNOSYL PHOSPHORYLINOSITOL CERAMIDE SYNTHASE"/>
    <property type="match status" value="1"/>
</dbReference>
<dbReference type="Gene3D" id="3.90.550.20">
    <property type="match status" value="1"/>
</dbReference>
<dbReference type="PANTHER" id="PTHR32385:SF15">
    <property type="entry name" value="INOSITOL PHOSPHOCERAMIDE MANNOSYLTRANSFERASE 1"/>
    <property type="match status" value="1"/>
</dbReference>
<dbReference type="SUPFAM" id="SSF53448">
    <property type="entry name" value="Nucleotide-diphospho-sugar transferases"/>
    <property type="match status" value="1"/>
</dbReference>
<dbReference type="KEGG" id="mtw:CQW49_06995"/>
<dbReference type="GO" id="GO:0051999">
    <property type="term" value="P:mannosyl-inositol phosphorylceramide biosynthetic process"/>
    <property type="evidence" value="ECO:0007669"/>
    <property type="project" value="TreeGrafter"/>
</dbReference>
<evidence type="ECO:0000313" key="3">
    <source>
        <dbReference type="Proteomes" id="UP000230709"/>
    </source>
</evidence>
<gene>
    <name evidence="2" type="ORF">CQW49_06995</name>
</gene>